<feature type="compositionally biased region" description="Basic and acidic residues" evidence="1">
    <location>
        <begin position="94"/>
        <end position="105"/>
    </location>
</feature>
<dbReference type="EMBL" id="JBFOLK010000003">
    <property type="protein sequence ID" value="KAL2524729.1"/>
    <property type="molecule type" value="Genomic_DNA"/>
</dbReference>
<keyword evidence="3" id="KW-1185">Reference proteome</keyword>
<protein>
    <submittedName>
        <fullName evidence="2">Protein CHROMATIN REMODELING 4</fullName>
    </submittedName>
</protein>
<evidence type="ECO:0000313" key="2">
    <source>
        <dbReference type="EMBL" id="KAL2524729.1"/>
    </source>
</evidence>
<sequence length="127" mass="14668">MKETQLHSSFALKTCFLRLDPWPYLPSDIVILKIEFLNNLFNPVVTTVIVNEPPDTAESELENDMLGSVKSPEWNDKPTEDQDETAFPVATNETRAKSSEKKDDNLVCNNEENEWDWLLRVRQEVKS</sequence>
<gene>
    <name evidence="2" type="ORF">Adt_09783</name>
</gene>
<evidence type="ECO:0000256" key="1">
    <source>
        <dbReference type="SAM" id="MobiDB-lite"/>
    </source>
</evidence>
<dbReference type="AlphaFoldDB" id="A0ABD1UI57"/>
<reference evidence="3" key="1">
    <citation type="submission" date="2024-07" db="EMBL/GenBank/DDBJ databases">
        <title>Two chromosome-level genome assemblies of Korean endemic species Abeliophyllum distichum and Forsythia ovata (Oleaceae).</title>
        <authorList>
            <person name="Jang H."/>
        </authorList>
    </citation>
    <scope>NUCLEOTIDE SEQUENCE [LARGE SCALE GENOMIC DNA]</scope>
</reference>
<organism evidence="2 3">
    <name type="scientific">Abeliophyllum distichum</name>
    <dbReference type="NCBI Taxonomy" id="126358"/>
    <lineage>
        <taxon>Eukaryota</taxon>
        <taxon>Viridiplantae</taxon>
        <taxon>Streptophyta</taxon>
        <taxon>Embryophyta</taxon>
        <taxon>Tracheophyta</taxon>
        <taxon>Spermatophyta</taxon>
        <taxon>Magnoliopsida</taxon>
        <taxon>eudicotyledons</taxon>
        <taxon>Gunneridae</taxon>
        <taxon>Pentapetalae</taxon>
        <taxon>asterids</taxon>
        <taxon>lamiids</taxon>
        <taxon>Lamiales</taxon>
        <taxon>Oleaceae</taxon>
        <taxon>Forsythieae</taxon>
        <taxon>Abeliophyllum</taxon>
    </lineage>
</organism>
<feature type="region of interest" description="Disordered" evidence="1">
    <location>
        <begin position="55"/>
        <end position="105"/>
    </location>
</feature>
<evidence type="ECO:0000313" key="3">
    <source>
        <dbReference type="Proteomes" id="UP001604336"/>
    </source>
</evidence>
<proteinExistence type="predicted"/>
<accession>A0ABD1UI57</accession>
<name>A0ABD1UI57_9LAMI</name>
<dbReference type="Proteomes" id="UP001604336">
    <property type="component" value="Unassembled WGS sequence"/>
</dbReference>
<comment type="caution">
    <text evidence="2">The sequence shown here is derived from an EMBL/GenBank/DDBJ whole genome shotgun (WGS) entry which is preliminary data.</text>
</comment>